<dbReference type="GO" id="GO:0003735">
    <property type="term" value="F:structural constituent of ribosome"/>
    <property type="evidence" value="ECO:0007669"/>
    <property type="project" value="TreeGrafter"/>
</dbReference>
<keyword evidence="2" id="KW-0479">Metal-binding</keyword>
<dbReference type="GO" id="GO:0008168">
    <property type="term" value="F:methyltransferase activity"/>
    <property type="evidence" value="ECO:0007669"/>
    <property type="project" value="InterPro"/>
</dbReference>
<dbReference type="InterPro" id="IPR015324">
    <property type="entry name" value="Ribosomal_Rsm22-like"/>
</dbReference>
<dbReference type="PANTHER" id="PTHR13184:SF5">
    <property type="entry name" value="METHYLTRANSFERASE-LIKE PROTEIN 17, MITOCHONDRIAL"/>
    <property type="match status" value="1"/>
</dbReference>
<evidence type="ECO:0000313" key="10">
    <source>
        <dbReference type="Proteomes" id="UP001161757"/>
    </source>
</evidence>
<protein>
    <submittedName>
        <fullName evidence="9">37S ribosomal protein S22</fullName>
    </submittedName>
</protein>
<organism evidence="9 10">
    <name type="scientific">Exophiala dermatitidis</name>
    <name type="common">Black yeast-like fungus</name>
    <name type="synonym">Wangiella dermatitidis</name>
    <dbReference type="NCBI Taxonomy" id="5970"/>
    <lineage>
        <taxon>Eukaryota</taxon>
        <taxon>Fungi</taxon>
        <taxon>Dikarya</taxon>
        <taxon>Ascomycota</taxon>
        <taxon>Pezizomycotina</taxon>
        <taxon>Eurotiomycetes</taxon>
        <taxon>Chaetothyriomycetidae</taxon>
        <taxon>Chaetothyriales</taxon>
        <taxon>Herpotrichiellaceae</taxon>
        <taxon>Exophiala</taxon>
    </lineage>
</organism>
<dbReference type="AlphaFoldDB" id="A0AAN6ERS5"/>
<evidence type="ECO:0000256" key="2">
    <source>
        <dbReference type="ARBA" id="ARBA00022723"/>
    </source>
</evidence>
<feature type="region of interest" description="Disordered" evidence="8">
    <location>
        <begin position="879"/>
        <end position="975"/>
    </location>
</feature>
<dbReference type="SUPFAM" id="SSF53335">
    <property type="entry name" value="S-adenosyl-L-methionine-dependent methyltransferases"/>
    <property type="match status" value="1"/>
</dbReference>
<dbReference type="GO" id="GO:0006412">
    <property type="term" value="P:translation"/>
    <property type="evidence" value="ECO:0007669"/>
    <property type="project" value="InterPro"/>
</dbReference>
<dbReference type="InterPro" id="IPR029063">
    <property type="entry name" value="SAM-dependent_MTases_sf"/>
</dbReference>
<keyword evidence="6" id="KW-0496">Mitochondrion</keyword>
<dbReference type="Pfam" id="PF09243">
    <property type="entry name" value="Rsm22"/>
    <property type="match status" value="2"/>
</dbReference>
<dbReference type="Proteomes" id="UP001161757">
    <property type="component" value="Unassembled WGS sequence"/>
</dbReference>
<feature type="compositionally biased region" description="Basic and acidic residues" evidence="8">
    <location>
        <begin position="818"/>
        <end position="832"/>
    </location>
</feature>
<sequence length="1033" mass="114851">MLSRARPTGPLHHCHYRQDIQTLLERGFCGPAVSLRVGLSASAPFRCRQRAVLPRPGQHVRAFTKAASKGFRTTSKTSSSSTAGPEERSNPEAAAADTPPVLDAHDLDTLRDLEHALGRSIDEAIQDDRREHTAAFDSVASLRESGASLEEVVRKARQVHGDSLPDSVLEDAEFKIYRRLYGDPAAPDEDEFVDEDDFESDDRTPANQLFDREGTLVDYSLYEARERTHMEDASEQGQEDIDHLDSSEQEGTDRRDPPRPVRGGIDLNLDRDVTGSLLASPTHRAMEVARLLDGEVAEDMDNEEDVEEETQARFHPLTTLGKFATSPKTVFLSQEDFVRPVANIMKDFSNKHLKETCEKTFGGPGLPHSPLTPRSGRTKPQIPIPLDVTQHSMGEMEANAFLTTVMPPTYAAIMSVLVETRKRLGSTWLNQLLAKEGGPRVLDAGAGGAGILAWREIVKAHWDSMHSSDRDPPPCPASKSVVLTGSDTLRHRAAALLDNTTFVPRLPDYVHTRDAPTLDDDRPAQPRKQFDVIIASHSLFGLQEEWMRKQHVQNLWSMLSSERGVLILIEKGVPRGFEAIGGARELLLERYIAVPKGRRTGYSAGHDSDDVFTRETGMIIAPCTNHEKCPMYHAPGMSQGRKDFCSFQQRYTRPSYLQRVLGAKDRNHDDVDFSYLSVMKGDDLRQRQLGSWDSLQDGVGAPLHPDPQVLGEDYETWMRICQSGFDEVEPGTTLEDMASSTSLPAPWNLPRLVFTPMKRRGHVIMDVCTPAGKIERWTVPKSFGKQAYHDARKSQWGDLWALGAKTRISRSLRLGGPDTKEARRARSRKERLENQAEDLMEKMEQEKLAQMDEAVEFARDMGIADTDGVDVYAPNKKTKAKLEKSSSSSNTSKAHAAPALASSSEAADSDSGSFSFAFDDFDEEELNPVPPSKKASNDNGNGIDNDSNNLKSTPTTTSSRHRNPHQVPDFGTGRYDDFAEENLRQMEAELADPLGYAAKGPRTMRTYSKFAVRSEKRRKAKVGRSARRGRSGL</sequence>
<feature type="compositionally biased region" description="Low complexity" evidence="8">
    <location>
        <begin position="885"/>
        <end position="918"/>
    </location>
</feature>
<feature type="region of interest" description="Disordered" evidence="8">
    <location>
        <begin position="66"/>
        <end position="101"/>
    </location>
</feature>
<reference evidence="9" key="1">
    <citation type="submission" date="2023-01" db="EMBL/GenBank/DDBJ databases">
        <title>Exophiala dermititidis isolated from Cystic Fibrosis Patient.</title>
        <authorList>
            <person name="Kurbessoian T."/>
            <person name="Crocker A."/>
            <person name="Murante D."/>
            <person name="Hogan D.A."/>
            <person name="Stajich J.E."/>
        </authorList>
    </citation>
    <scope>NUCLEOTIDE SEQUENCE</scope>
    <source>
        <strain evidence="9">Ex8</strain>
    </source>
</reference>
<dbReference type="InterPro" id="IPR052571">
    <property type="entry name" value="Mt_RNA_Methyltransferase"/>
</dbReference>
<feature type="region of interest" description="Disordered" evidence="8">
    <location>
        <begin position="185"/>
        <end position="212"/>
    </location>
</feature>
<evidence type="ECO:0000256" key="4">
    <source>
        <dbReference type="ARBA" id="ARBA00023004"/>
    </source>
</evidence>
<keyword evidence="5" id="KW-0411">Iron-sulfur</keyword>
<dbReference type="GO" id="GO:0046872">
    <property type="term" value="F:metal ion binding"/>
    <property type="evidence" value="ECO:0007669"/>
    <property type="project" value="UniProtKB-KW"/>
</dbReference>
<evidence type="ECO:0000256" key="3">
    <source>
        <dbReference type="ARBA" id="ARBA00022946"/>
    </source>
</evidence>
<dbReference type="GO" id="GO:0005763">
    <property type="term" value="C:mitochondrial small ribosomal subunit"/>
    <property type="evidence" value="ECO:0007669"/>
    <property type="project" value="TreeGrafter"/>
</dbReference>
<name>A0AAN6ERS5_EXODE</name>
<feature type="compositionally biased region" description="Basic residues" evidence="8">
    <location>
        <begin position="1015"/>
        <end position="1033"/>
    </location>
</feature>
<accession>A0AAN6ERS5</accession>
<feature type="region of interest" description="Disordered" evidence="8">
    <location>
        <begin position="811"/>
        <end position="832"/>
    </location>
</feature>
<gene>
    <name evidence="9" type="primary">RSM22</name>
    <name evidence="9" type="ORF">HRR80_005820</name>
</gene>
<dbReference type="EMBL" id="JAJGCB010000011">
    <property type="protein sequence ID" value="KAJ8990336.1"/>
    <property type="molecule type" value="Genomic_DNA"/>
</dbReference>
<comment type="function">
    <text evidence="7">Mitochondrial ribosome (mitoribosome) assembly factor. Binds at the interface of the head and body domains of the mitochondrial small ribosomal subunit (mt-SSU), occluding the mRNA channel and preventing compaction of the head domain towards the body. Probable inactive methyltransferase: retains the characteristic folding and ability to bind S-adenosyl-L-methionine, but it probably lost its methyltransferase activity.</text>
</comment>
<keyword evidence="9" id="KW-0687">Ribonucleoprotein</keyword>
<feature type="compositionally biased region" description="Basic and acidic residues" evidence="8">
    <location>
        <begin position="240"/>
        <end position="259"/>
    </location>
</feature>
<dbReference type="GO" id="GO:0051536">
    <property type="term" value="F:iron-sulfur cluster binding"/>
    <property type="evidence" value="ECO:0007669"/>
    <property type="project" value="UniProtKB-KW"/>
</dbReference>
<evidence type="ECO:0000256" key="8">
    <source>
        <dbReference type="SAM" id="MobiDB-lite"/>
    </source>
</evidence>
<keyword evidence="4" id="KW-0408">Iron</keyword>
<evidence type="ECO:0000256" key="6">
    <source>
        <dbReference type="ARBA" id="ARBA00023128"/>
    </source>
</evidence>
<evidence type="ECO:0000256" key="5">
    <source>
        <dbReference type="ARBA" id="ARBA00023014"/>
    </source>
</evidence>
<evidence type="ECO:0000256" key="7">
    <source>
        <dbReference type="ARBA" id="ARBA00045681"/>
    </source>
</evidence>
<comment type="subcellular location">
    <subcellularLocation>
        <location evidence="1">Mitochondrion</location>
    </subcellularLocation>
</comment>
<feature type="compositionally biased region" description="Low complexity" evidence="8">
    <location>
        <begin position="937"/>
        <end position="949"/>
    </location>
</feature>
<feature type="compositionally biased region" description="Low complexity" evidence="8">
    <location>
        <begin position="73"/>
        <end position="82"/>
    </location>
</feature>
<feature type="region of interest" description="Disordered" evidence="8">
    <location>
        <begin position="1013"/>
        <end position="1033"/>
    </location>
</feature>
<evidence type="ECO:0000256" key="1">
    <source>
        <dbReference type="ARBA" id="ARBA00004173"/>
    </source>
</evidence>
<feature type="region of interest" description="Disordered" evidence="8">
    <location>
        <begin position="228"/>
        <end position="268"/>
    </location>
</feature>
<evidence type="ECO:0000313" key="9">
    <source>
        <dbReference type="EMBL" id="KAJ8990336.1"/>
    </source>
</evidence>
<comment type="caution">
    <text evidence="9">The sequence shown here is derived from an EMBL/GenBank/DDBJ whole genome shotgun (WGS) entry which is preliminary data.</text>
</comment>
<dbReference type="PANTHER" id="PTHR13184">
    <property type="entry name" value="37S RIBOSOMAL PROTEIN S22"/>
    <property type="match status" value="1"/>
</dbReference>
<keyword evidence="3" id="KW-0809">Transit peptide</keyword>
<proteinExistence type="predicted"/>
<keyword evidence="9" id="KW-0689">Ribosomal protein</keyword>
<feature type="region of interest" description="Disordered" evidence="8">
    <location>
        <begin position="360"/>
        <end position="380"/>
    </location>
</feature>
<feature type="compositionally biased region" description="Acidic residues" evidence="8">
    <location>
        <begin position="186"/>
        <end position="200"/>
    </location>
</feature>